<dbReference type="RefSeq" id="WP_129749425.1">
    <property type="nucleotide sequence ID" value="NZ_JUIW01000001.1"/>
</dbReference>
<dbReference type="PROSITE" id="PS00061">
    <property type="entry name" value="ADH_SHORT"/>
    <property type="match status" value="1"/>
</dbReference>
<dbReference type="InterPro" id="IPR051911">
    <property type="entry name" value="SDR_oxidoreductase"/>
</dbReference>
<dbReference type="PANTHER" id="PTHR43976:SF7">
    <property type="entry name" value="SHORT-CHAIN DEHYDROGENASE_REDUCTASE FAMILY PROTEIN"/>
    <property type="match status" value="1"/>
</dbReference>
<proteinExistence type="inferred from homology"/>
<dbReference type="InterPro" id="IPR002347">
    <property type="entry name" value="SDR_fam"/>
</dbReference>
<evidence type="ECO:0000313" key="3">
    <source>
        <dbReference type="Proteomes" id="UP000289775"/>
    </source>
</evidence>
<protein>
    <submittedName>
        <fullName evidence="2">Short-chain dehydrogenase/reductase SDR</fullName>
    </submittedName>
</protein>
<dbReference type="PRINTS" id="PR00080">
    <property type="entry name" value="SDRFAMILY"/>
</dbReference>
<dbReference type="OrthoDB" id="1235794at2"/>
<gene>
    <name evidence="2" type="ORF">NU09_0247</name>
</gene>
<dbReference type="EMBL" id="JUIW01000001">
    <property type="protein sequence ID" value="RYJ45655.1"/>
    <property type="molecule type" value="Genomic_DNA"/>
</dbReference>
<dbReference type="Proteomes" id="UP000289775">
    <property type="component" value="Unassembled WGS sequence"/>
</dbReference>
<dbReference type="PRINTS" id="PR00081">
    <property type="entry name" value="GDHRDH"/>
</dbReference>
<accession>A0A444WIP0</accession>
<reference evidence="2 3" key="1">
    <citation type="submission" date="2014-12" db="EMBL/GenBank/DDBJ databases">
        <title>Genome sequence of Flavobacterium beibuense RSKm HC5.</title>
        <authorList>
            <person name="Kim J.F."/>
            <person name="Song J.Y."/>
            <person name="Kwak M.-J."/>
            <person name="Lee S.-W."/>
        </authorList>
    </citation>
    <scope>NUCLEOTIDE SEQUENCE [LARGE SCALE GENOMIC DNA]</scope>
    <source>
        <strain evidence="2 3">RSKm HC5</strain>
    </source>
</reference>
<dbReference type="AlphaFoldDB" id="A0A444WIP0"/>
<name>A0A444WIP0_9FLAO</name>
<dbReference type="Pfam" id="PF00106">
    <property type="entry name" value="adh_short"/>
    <property type="match status" value="1"/>
</dbReference>
<comment type="similarity">
    <text evidence="1">Belongs to the short-chain dehydrogenases/reductases (SDR) family.</text>
</comment>
<evidence type="ECO:0000256" key="1">
    <source>
        <dbReference type="RuleBase" id="RU000363"/>
    </source>
</evidence>
<keyword evidence="3" id="KW-1185">Reference proteome</keyword>
<sequence length="280" mass="30277">MESKKEQKVWFVTGASKGLGLSIVKQLLKLNQKVAATSRNKEALIKAVDFTGDNFLPLEVNLADNESVNAAIMKTNDVFSSVDVLINNAGYGIGGSLEELNDKEVRDSFDVNVFGTINTIRNVLPYMRKQKSGHIINISSIAGFAPGIGWTAYAATKFAVAGLTEALAQDVKELGIKATAVLPGAFRTSFLTDESLFLSENVIPDYTAIRETHSIFKAKDGHQQGDPEKGSAVIIETGFNPEPPVFLLIGSDAYNRAKTKIEDLTNQIGVSKDITTSTDF</sequence>
<dbReference type="InterPro" id="IPR020904">
    <property type="entry name" value="Sc_DH/Rdtase_CS"/>
</dbReference>
<dbReference type="InterPro" id="IPR036291">
    <property type="entry name" value="NAD(P)-bd_dom_sf"/>
</dbReference>
<evidence type="ECO:0000313" key="2">
    <source>
        <dbReference type="EMBL" id="RYJ45655.1"/>
    </source>
</evidence>
<organism evidence="2 3">
    <name type="scientific">Flavobacterium beibuense</name>
    <dbReference type="NCBI Taxonomy" id="657326"/>
    <lineage>
        <taxon>Bacteria</taxon>
        <taxon>Pseudomonadati</taxon>
        <taxon>Bacteroidota</taxon>
        <taxon>Flavobacteriia</taxon>
        <taxon>Flavobacteriales</taxon>
        <taxon>Flavobacteriaceae</taxon>
        <taxon>Flavobacterium</taxon>
    </lineage>
</organism>
<comment type="caution">
    <text evidence="2">The sequence shown here is derived from an EMBL/GenBank/DDBJ whole genome shotgun (WGS) entry which is preliminary data.</text>
</comment>
<dbReference type="PANTHER" id="PTHR43976">
    <property type="entry name" value="SHORT CHAIN DEHYDROGENASE"/>
    <property type="match status" value="1"/>
</dbReference>
<dbReference type="CDD" id="cd05374">
    <property type="entry name" value="17beta-HSD-like_SDR_c"/>
    <property type="match status" value="1"/>
</dbReference>
<dbReference type="Gene3D" id="3.40.50.720">
    <property type="entry name" value="NAD(P)-binding Rossmann-like Domain"/>
    <property type="match status" value="1"/>
</dbReference>
<dbReference type="SUPFAM" id="SSF51735">
    <property type="entry name" value="NAD(P)-binding Rossmann-fold domains"/>
    <property type="match status" value="1"/>
</dbReference>